<keyword evidence="2" id="KW-1185">Reference proteome</keyword>
<dbReference type="OrthoDB" id="113835at2157"/>
<name>A0A1H3ZXJ8_9EURY</name>
<sequence length="361" mass="41860">MASTEADFLDAIDRDFSSRADFISYINSEVDLGKLDNKLSLIGSVSDHDRATFIDRLSNHFKLVNQSDDLLLLWASDERIPYYVHLEDNEFPIFFTAANKTDEIPDTLVEYLKKDRAMSRMWVGKREMERLRQQMVDEHRDLIIPQFTAKRSIHTDIPAKKRPEYDRTMRYWADDGLETYRHMKSRYGVLPTNIQFEVPGNFKFQITQDGVFTAIDGGVDNIASLIDQSTKRLRFVKQIINTSDYDENGTGFLEDVSLPYSKPWAIQLDDRPAKDDIRHFEGNVEASNLEFSVVHFDSYLDSRGFDAELMDKNNYGKTAVRTKEDAIRVYPREDTGIDQSFRIYNFVDDHIEADPEAVEVV</sequence>
<protein>
    <submittedName>
        <fullName evidence="1">Uncharacterized protein</fullName>
    </submittedName>
</protein>
<accession>A0A1H3ZXJ8</accession>
<dbReference type="Proteomes" id="UP000236755">
    <property type="component" value="Unassembled WGS sequence"/>
</dbReference>
<gene>
    <name evidence="1" type="ORF">SAMN04488065_2521</name>
</gene>
<reference evidence="1 2" key="1">
    <citation type="submission" date="2016-10" db="EMBL/GenBank/DDBJ databases">
        <authorList>
            <person name="de Groot N.N."/>
        </authorList>
    </citation>
    <scope>NUCLEOTIDE SEQUENCE [LARGE SCALE GENOMIC DNA]</scope>
    <source>
        <strain evidence="1 2">CGMCC 1.8712</strain>
    </source>
</reference>
<evidence type="ECO:0000313" key="1">
    <source>
        <dbReference type="EMBL" id="SEA28358.1"/>
    </source>
</evidence>
<organism evidence="1 2">
    <name type="scientific">Haloplanus vescus</name>
    <dbReference type="NCBI Taxonomy" id="555874"/>
    <lineage>
        <taxon>Archaea</taxon>
        <taxon>Methanobacteriati</taxon>
        <taxon>Methanobacteriota</taxon>
        <taxon>Stenosarchaea group</taxon>
        <taxon>Halobacteria</taxon>
        <taxon>Halobacteriales</taxon>
        <taxon>Haloferacaceae</taxon>
        <taxon>Haloplanus</taxon>
    </lineage>
</organism>
<dbReference type="AlphaFoldDB" id="A0A1H3ZXJ8"/>
<dbReference type="EMBL" id="FNQT01000004">
    <property type="protein sequence ID" value="SEA28358.1"/>
    <property type="molecule type" value="Genomic_DNA"/>
</dbReference>
<dbReference type="RefSeq" id="WP_092635483.1">
    <property type="nucleotide sequence ID" value="NZ_FNQT01000004.1"/>
</dbReference>
<dbReference type="STRING" id="555874.SAMN04488065_2521"/>
<evidence type="ECO:0000313" key="2">
    <source>
        <dbReference type="Proteomes" id="UP000236755"/>
    </source>
</evidence>
<proteinExistence type="predicted"/>